<comment type="caution">
    <text evidence="1">The sequence shown here is derived from an EMBL/GenBank/DDBJ whole genome shotgun (WGS) entry which is preliminary data.</text>
</comment>
<gene>
    <name evidence="1" type="ORF">R3P38DRAFT_786614</name>
</gene>
<dbReference type="AlphaFoldDB" id="A0AAW0C2F9"/>
<dbReference type="EMBL" id="JAWWNJ010000023">
    <property type="protein sequence ID" value="KAK7033168.1"/>
    <property type="molecule type" value="Genomic_DNA"/>
</dbReference>
<keyword evidence="2" id="KW-1185">Reference proteome</keyword>
<evidence type="ECO:0000313" key="2">
    <source>
        <dbReference type="Proteomes" id="UP001362999"/>
    </source>
</evidence>
<accession>A0AAW0C2F9</accession>
<organism evidence="1 2">
    <name type="scientific">Favolaschia claudopus</name>
    <dbReference type="NCBI Taxonomy" id="2862362"/>
    <lineage>
        <taxon>Eukaryota</taxon>
        <taxon>Fungi</taxon>
        <taxon>Dikarya</taxon>
        <taxon>Basidiomycota</taxon>
        <taxon>Agaricomycotina</taxon>
        <taxon>Agaricomycetes</taxon>
        <taxon>Agaricomycetidae</taxon>
        <taxon>Agaricales</taxon>
        <taxon>Marasmiineae</taxon>
        <taxon>Mycenaceae</taxon>
        <taxon>Favolaschia</taxon>
    </lineage>
</organism>
<dbReference type="Proteomes" id="UP001362999">
    <property type="component" value="Unassembled WGS sequence"/>
</dbReference>
<proteinExistence type="predicted"/>
<reference evidence="1 2" key="1">
    <citation type="journal article" date="2024" name="J Genomics">
        <title>Draft genome sequencing and assembly of Favolaschia claudopus CIRM-BRFM 2984 isolated from oak limbs.</title>
        <authorList>
            <person name="Navarro D."/>
            <person name="Drula E."/>
            <person name="Chaduli D."/>
            <person name="Cazenave R."/>
            <person name="Ahrendt S."/>
            <person name="Wang J."/>
            <person name="Lipzen A."/>
            <person name="Daum C."/>
            <person name="Barry K."/>
            <person name="Grigoriev I.V."/>
            <person name="Favel A."/>
            <person name="Rosso M.N."/>
            <person name="Martin F."/>
        </authorList>
    </citation>
    <scope>NUCLEOTIDE SEQUENCE [LARGE SCALE GENOMIC DNA]</scope>
    <source>
        <strain evidence="1 2">CIRM-BRFM 2984</strain>
    </source>
</reference>
<name>A0AAW0C2F9_9AGAR</name>
<sequence>MTSTIVNTAPTAASVAFRTSLARLVSPLRRVRPRVPFFQLAIHRAPTLVLYRNLLRLAPDDNVHLPVSQLCWSCAEDELDS</sequence>
<protein>
    <submittedName>
        <fullName evidence="1">Uncharacterized protein</fullName>
    </submittedName>
</protein>
<evidence type="ECO:0000313" key="1">
    <source>
        <dbReference type="EMBL" id="KAK7033168.1"/>
    </source>
</evidence>